<dbReference type="NCBIfam" id="NF041359">
    <property type="entry name" value="GntG_guanitoxin"/>
    <property type="match status" value="1"/>
</dbReference>
<dbReference type="RefSeq" id="XP_012656399.1">
    <property type="nucleotide sequence ID" value="XM_012800945.1"/>
</dbReference>
<dbReference type="InterPro" id="IPR015421">
    <property type="entry name" value="PyrdxlP-dep_Trfase_major"/>
</dbReference>
<dbReference type="SUPFAM" id="SSF53383">
    <property type="entry name" value="PLP-dependent transferases"/>
    <property type="match status" value="1"/>
</dbReference>
<name>W7X3R4_TETTS</name>
<keyword evidence="4" id="KW-0456">Lyase</keyword>
<dbReference type="PIRSF" id="PIRSF017617">
    <property type="entry name" value="Thr_aldolase"/>
    <property type="match status" value="1"/>
</dbReference>
<comment type="cofactor">
    <cofactor evidence="1">
        <name>pyridoxal 5'-phosphate</name>
        <dbReference type="ChEBI" id="CHEBI:597326"/>
    </cofactor>
</comment>
<dbReference type="InterPro" id="IPR001597">
    <property type="entry name" value="ArAA_b-elim_lyase/Thr_aldolase"/>
</dbReference>
<dbReference type="InterPro" id="IPR023603">
    <property type="entry name" value="Low_specificity_L-TA-like"/>
</dbReference>
<dbReference type="GO" id="GO:0008732">
    <property type="term" value="F:L-allo-threonine aldolase activity"/>
    <property type="evidence" value="ECO:0007669"/>
    <property type="project" value="TreeGrafter"/>
</dbReference>
<dbReference type="Proteomes" id="UP000009168">
    <property type="component" value="Unassembled WGS sequence"/>
</dbReference>
<dbReference type="Pfam" id="PF01212">
    <property type="entry name" value="Beta_elim_lyase"/>
    <property type="match status" value="1"/>
</dbReference>
<keyword evidence="3" id="KW-0663">Pyridoxal phosphate</keyword>
<evidence type="ECO:0000256" key="5">
    <source>
        <dbReference type="PIRSR" id="PIRSR017617-1"/>
    </source>
</evidence>
<dbReference type="Gene3D" id="3.90.1150.10">
    <property type="entry name" value="Aspartate Aminotransferase, domain 1"/>
    <property type="match status" value="1"/>
</dbReference>
<reference evidence="8" key="1">
    <citation type="journal article" date="2006" name="PLoS Biol.">
        <title>Macronuclear genome sequence of the ciliate Tetrahymena thermophila, a model eukaryote.</title>
        <authorList>
            <person name="Eisen J.A."/>
            <person name="Coyne R.S."/>
            <person name="Wu M."/>
            <person name="Wu D."/>
            <person name="Thiagarajan M."/>
            <person name="Wortman J.R."/>
            <person name="Badger J.H."/>
            <person name="Ren Q."/>
            <person name="Amedeo P."/>
            <person name="Jones K.M."/>
            <person name="Tallon L.J."/>
            <person name="Delcher A.L."/>
            <person name="Salzberg S.L."/>
            <person name="Silva J.C."/>
            <person name="Haas B.J."/>
            <person name="Majoros W.H."/>
            <person name="Farzad M."/>
            <person name="Carlton J.M."/>
            <person name="Smith R.K. Jr."/>
            <person name="Garg J."/>
            <person name="Pearlman R.E."/>
            <person name="Karrer K.M."/>
            <person name="Sun L."/>
            <person name="Manning G."/>
            <person name="Elde N.C."/>
            <person name="Turkewitz A.P."/>
            <person name="Asai D.J."/>
            <person name="Wilkes D.E."/>
            <person name="Wang Y."/>
            <person name="Cai H."/>
            <person name="Collins K."/>
            <person name="Stewart B.A."/>
            <person name="Lee S.R."/>
            <person name="Wilamowska K."/>
            <person name="Weinberg Z."/>
            <person name="Ruzzo W.L."/>
            <person name="Wloga D."/>
            <person name="Gaertig J."/>
            <person name="Frankel J."/>
            <person name="Tsao C.-C."/>
            <person name="Gorovsky M.A."/>
            <person name="Keeling P.J."/>
            <person name="Waller R.F."/>
            <person name="Patron N.J."/>
            <person name="Cherry J.M."/>
            <person name="Stover N.A."/>
            <person name="Krieger C.J."/>
            <person name="del Toro C."/>
            <person name="Ryder H.F."/>
            <person name="Williamson S.C."/>
            <person name="Barbeau R.A."/>
            <person name="Hamilton E.P."/>
            <person name="Orias E."/>
        </authorList>
    </citation>
    <scope>NUCLEOTIDE SEQUENCE [LARGE SCALE GENOMIC DNA]</scope>
    <source>
        <strain evidence="8">SB210</strain>
    </source>
</reference>
<dbReference type="InterPro" id="IPR015422">
    <property type="entry name" value="PyrdxlP-dep_Trfase_small"/>
</dbReference>
<dbReference type="GeneID" id="24441351"/>
<feature type="modified residue" description="N6-(pyridoxal phosphate)lysine" evidence="5">
    <location>
        <position position="203"/>
    </location>
</feature>
<dbReference type="EMBL" id="GG662244">
    <property type="protein sequence ID" value="EWS71058.1"/>
    <property type="molecule type" value="Genomic_DNA"/>
</dbReference>
<sequence>MEDFIDFRSDTVTKPTPEMRQAMANAIVGDDVFGDDPTVIELQEYAAQLLGKEAALFVPSGCFGNQCSIFTHVQKGNEIILANECHIVQYEAGAASIISNAQLRCIDTSQTGGLLTAKQVESLIRKTDWIVYPKTGLISVEQPTSQGKVYPLETLKEIYEVAQKYNIKVHMDGARIFNAATYLKVEAKEIAKYCDSVMLCLSKGLCAPVGSLIVGTKEFIQKATYSRKMMGGGLRQVGVLAAPGLLALKEQTKHLGKDLEVIIRLAKNLKTLPFVEIDDSNIQINMIFFSIKNPEIKSNDLVQYLLEHKIKFGGASSEGVYRVITHFYTREKEVDYLYETLKTYLSKFQN</sequence>
<dbReference type="KEGG" id="tet:TTHERM_001001223"/>
<evidence type="ECO:0000256" key="1">
    <source>
        <dbReference type="ARBA" id="ARBA00001933"/>
    </source>
</evidence>
<dbReference type="OrthoDB" id="10261951at2759"/>
<feature type="domain" description="Aromatic amino acid beta-eliminating lyase/threonine aldolase" evidence="6">
    <location>
        <begin position="6"/>
        <end position="290"/>
    </location>
</feature>
<comment type="similarity">
    <text evidence="2">Belongs to the threonine aldolase family.</text>
</comment>
<dbReference type="CDD" id="cd06502">
    <property type="entry name" value="TA_like"/>
    <property type="match status" value="1"/>
</dbReference>
<dbReference type="PANTHER" id="PTHR48097">
    <property type="entry name" value="L-THREONINE ALDOLASE-RELATED"/>
    <property type="match status" value="1"/>
</dbReference>
<protein>
    <submittedName>
        <fullName evidence="7">PLP-dependent L-allo-threonine aldolase</fullName>
    </submittedName>
</protein>
<evidence type="ECO:0000256" key="2">
    <source>
        <dbReference type="ARBA" id="ARBA00006966"/>
    </source>
</evidence>
<dbReference type="InParanoid" id="W7X3R4"/>
<keyword evidence="8" id="KW-1185">Reference proteome</keyword>
<accession>W7X3R4</accession>
<dbReference type="FunFam" id="3.40.640.10:FF:000030">
    <property type="entry name" value="Low-specificity L-threonine aldolase"/>
    <property type="match status" value="1"/>
</dbReference>
<dbReference type="PANTHER" id="PTHR48097:SF9">
    <property type="entry name" value="L-THREONINE ALDOLASE"/>
    <property type="match status" value="1"/>
</dbReference>
<dbReference type="Gene3D" id="3.40.640.10">
    <property type="entry name" value="Type I PLP-dependent aspartate aminotransferase-like (Major domain)"/>
    <property type="match status" value="1"/>
</dbReference>
<evidence type="ECO:0000256" key="4">
    <source>
        <dbReference type="ARBA" id="ARBA00023239"/>
    </source>
</evidence>
<dbReference type="AlphaFoldDB" id="W7X3R4"/>
<evidence type="ECO:0000256" key="3">
    <source>
        <dbReference type="ARBA" id="ARBA00022898"/>
    </source>
</evidence>
<evidence type="ECO:0000313" key="7">
    <source>
        <dbReference type="EMBL" id="EWS71058.1"/>
    </source>
</evidence>
<organism evidence="7 8">
    <name type="scientific">Tetrahymena thermophila (strain SB210)</name>
    <dbReference type="NCBI Taxonomy" id="312017"/>
    <lineage>
        <taxon>Eukaryota</taxon>
        <taxon>Sar</taxon>
        <taxon>Alveolata</taxon>
        <taxon>Ciliophora</taxon>
        <taxon>Intramacronucleata</taxon>
        <taxon>Oligohymenophorea</taxon>
        <taxon>Hymenostomatida</taxon>
        <taxon>Tetrahymenina</taxon>
        <taxon>Tetrahymenidae</taxon>
        <taxon>Tetrahymena</taxon>
    </lineage>
</organism>
<evidence type="ECO:0000313" key="8">
    <source>
        <dbReference type="Proteomes" id="UP000009168"/>
    </source>
</evidence>
<dbReference type="GO" id="GO:0005829">
    <property type="term" value="C:cytosol"/>
    <property type="evidence" value="ECO:0007669"/>
    <property type="project" value="TreeGrafter"/>
</dbReference>
<dbReference type="GO" id="GO:0006567">
    <property type="term" value="P:L-threonine catabolic process"/>
    <property type="evidence" value="ECO:0007669"/>
    <property type="project" value="TreeGrafter"/>
</dbReference>
<dbReference type="STRING" id="312017.W7X3R4"/>
<proteinExistence type="inferred from homology"/>
<dbReference type="GO" id="GO:0006545">
    <property type="term" value="P:glycine biosynthetic process"/>
    <property type="evidence" value="ECO:0007669"/>
    <property type="project" value="TreeGrafter"/>
</dbReference>
<gene>
    <name evidence="7" type="ORF">TTHERM_001001223</name>
</gene>
<evidence type="ECO:0000259" key="6">
    <source>
        <dbReference type="Pfam" id="PF01212"/>
    </source>
</evidence>
<dbReference type="InterPro" id="IPR015424">
    <property type="entry name" value="PyrdxlP-dep_Trfase"/>
</dbReference>